<reference evidence="2 3" key="1">
    <citation type="submission" date="2019-08" db="EMBL/GenBank/DDBJ databases">
        <title>Whole genome of Aphis craccivora.</title>
        <authorList>
            <person name="Voronova N.V."/>
            <person name="Shulinski R.S."/>
            <person name="Bandarenka Y.V."/>
            <person name="Zhorov D.G."/>
            <person name="Warner D."/>
        </authorList>
    </citation>
    <scope>NUCLEOTIDE SEQUENCE [LARGE SCALE GENOMIC DNA]</scope>
    <source>
        <strain evidence="2">180601</strain>
        <tissue evidence="2">Whole Body</tissue>
    </source>
</reference>
<feature type="compositionally biased region" description="Basic and acidic residues" evidence="1">
    <location>
        <begin position="46"/>
        <end position="62"/>
    </location>
</feature>
<dbReference type="Proteomes" id="UP000478052">
    <property type="component" value="Unassembled WGS sequence"/>
</dbReference>
<gene>
    <name evidence="2" type="ORF">FWK35_00002242</name>
</gene>
<evidence type="ECO:0000313" key="2">
    <source>
        <dbReference type="EMBL" id="KAF0765960.1"/>
    </source>
</evidence>
<proteinExistence type="predicted"/>
<dbReference type="AlphaFoldDB" id="A0A6G0Z5J6"/>
<feature type="region of interest" description="Disordered" evidence="1">
    <location>
        <begin position="1"/>
        <end position="83"/>
    </location>
</feature>
<feature type="compositionally biased region" description="Low complexity" evidence="1">
    <location>
        <begin position="9"/>
        <end position="26"/>
    </location>
</feature>
<accession>A0A6G0Z5J6</accession>
<evidence type="ECO:0000313" key="3">
    <source>
        <dbReference type="Proteomes" id="UP000478052"/>
    </source>
</evidence>
<sequence length="147" mass="16345">MPSAVRHCANSTAAAAAFPTATRTGTRPLPSQPDFLYVPKPGRQTRHYDRTAHAHTRTRPDDTRDDEDEDDDDDDDDDTAMKRRRLSEVRVFEVIDALLHCSAARYVRRASGRGAKKNVTAATTTTAATCTGRRDVRDAARYNIIIT</sequence>
<dbReference type="EMBL" id="VUJU01001290">
    <property type="protein sequence ID" value="KAF0765960.1"/>
    <property type="molecule type" value="Genomic_DNA"/>
</dbReference>
<evidence type="ECO:0000256" key="1">
    <source>
        <dbReference type="SAM" id="MobiDB-lite"/>
    </source>
</evidence>
<comment type="caution">
    <text evidence="2">The sequence shown here is derived from an EMBL/GenBank/DDBJ whole genome shotgun (WGS) entry which is preliminary data.</text>
</comment>
<organism evidence="2 3">
    <name type="scientific">Aphis craccivora</name>
    <name type="common">Cowpea aphid</name>
    <dbReference type="NCBI Taxonomy" id="307492"/>
    <lineage>
        <taxon>Eukaryota</taxon>
        <taxon>Metazoa</taxon>
        <taxon>Ecdysozoa</taxon>
        <taxon>Arthropoda</taxon>
        <taxon>Hexapoda</taxon>
        <taxon>Insecta</taxon>
        <taxon>Pterygota</taxon>
        <taxon>Neoptera</taxon>
        <taxon>Paraneoptera</taxon>
        <taxon>Hemiptera</taxon>
        <taxon>Sternorrhyncha</taxon>
        <taxon>Aphidomorpha</taxon>
        <taxon>Aphidoidea</taxon>
        <taxon>Aphididae</taxon>
        <taxon>Aphidini</taxon>
        <taxon>Aphis</taxon>
        <taxon>Aphis</taxon>
    </lineage>
</organism>
<feature type="compositionally biased region" description="Acidic residues" evidence="1">
    <location>
        <begin position="63"/>
        <end position="78"/>
    </location>
</feature>
<name>A0A6G0Z5J6_APHCR</name>
<protein>
    <submittedName>
        <fullName evidence="2">Uncharacterized protein</fullName>
    </submittedName>
</protein>
<keyword evidence="3" id="KW-1185">Reference proteome</keyword>